<evidence type="ECO:0000256" key="3">
    <source>
        <dbReference type="ARBA" id="ARBA00008295"/>
    </source>
</evidence>
<feature type="transmembrane region" description="Helical" evidence="11">
    <location>
        <begin position="160"/>
        <end position="181"/>
    </location>
</feature>
<sequence>MNSAVEVVAFILGFIAWIMLGVCIPYGYWKVSTVDGSVITTSTIYENLWMTCASDSTGIHNCREFPSLLALSGYLQASRALMITALVAGTLGNVAAMVGLKCTKVGGDNYVFKGRVAGVGGVCYLLEGLCAMVAISWYAFNITREFFDPLYPGTKYEIGPALYIGWCAGTMALIGGSCLCCSCSQGTADKQPPYFRAPMSAAQASRTVKSTSEAGGTNYGRNAYVPLTSPAPPALRSVTELSSSSDRSPAGMAQPDPITP</sequence>
<feature type="region of interest" description="Disordered" evidence="10">
    <location>
        <begin position="211"/>
        <end position="260"/>
    </location>
</feature>
<dbReference type="InterPro" id="IPR004031">
    <property type="entry name" value="PMP22/EMP/MP20/Claudin"/>
</dbReference>
<gene>
    <name evidence="12" type="primary">CLDN15</name>
    <name evidence="12" type="ORF">AOXY_G30255</name>
</gene>
<dbReference type="FunFam" id="1.20.140.150:FF:000001">
    <property type="entry name" value="Claudin"/>
    <property type="match status" value="1"/>
</dbReference>
<keyword evidence="9 11" id="KW-0472">Membrane</keyword>
<keyword evidence="6 11" id="KW-0812">Transmembrane</keyword>
<dbReference type="InterPro" id="IPR006187">
    <property type="entry name" value="Claudin"/>
</dbReference>
<evidence type="ECO:0000256" key="1">
    <source>
        <dbReference type="ARBA" id="ARBA00004435"/>
    </source>
</evidence>
<feature type="transmembrane region" description="Helical" evidence="11">
    <location>
        <begin position="121"/>
        <end position="140"/>
    </location>
</feature>
<evidence type="ECO:0000256" key="11">
    <source>
        <dbReference type="SAM" id="Phobius"/>
    </source>
</evidence>
<dbReference type="EMBL" id="JAGXEW010000042">
    <property type="protein sequence ID" value="KAK1153331.1"/>
    <property type="molecule type" value="Genomic_DNA"/>
</dbReference>
<evidence type="ECO:0000313" key="12">
    <source>
        <dbReference type="EMBL" id="KAK1153331.1"/>
    </source>
</evidence>
<dbReference type="GO" id="GO:0005923">
    <property type="term" value="C:bicellular tight junction"/>
    <property type="evidence" value="ECO:0007669"/>
    <property type="project" value="UniProtKB-SubCell"/>
</dbReference>
<evidence type="ECO:0000256" key="4">
    <source>
        <dbReference type="ARBA" id="ARBA00022427"/>
    </source>
</evidence>
<dbReference type="AlphaFoldDB" id="A0AAD8FTI7"/>
<evidence type="ECO:0000256" key="5">
    <source>
        <dbReference type="ARBA" id="ARBA00022475"/>
    </source>
</evidence>
<evidence type="ECO:0000256" key="8">
    <source>
        <dbReference type="ARBA" id="ARBA00022989"/>
    </source>
</evidence>
<dbReference type="GO" id="GO:0005198">
    <property type="term" value="F:structural molecule activity"/>
    <property type="evidence" value="ECO:0007669"/>
    <property type="project" value="InterPro"/>
</dbReference>
<proteinExistence type="inferred from homology"/>
<keyword evidence="4" id="KW-0796">Tight junction</keyword>
<protein>
    <submittedName>
        <fullName evidence="12">Claudin-15</fullName>
    </submittedName>
</protein>
<feature type="transmembrane region" description="Helical" evidence="11">
    <location>
        <begin position="80"/>
        <end position="100"/>
    </location>
</feature>
<keyword evidence="5" id="KW-1003">Cell membrane</keyword>
<keyword evidence="8 11" id="KW-1133">Transmembrane helix</keyword>
<dbReference type="PRINTS" id="PR01077">
    <property type="entry name" value="CLAUDIN"/>
</dbReference>
<accession>A0AAD8FTI7</accession>
<comment type="similarity">
    <text evidence="3">Belongs to the claudin family.</text>
</comment>
<comment type="caution">
    <text evidence="12">The sequence shown here is derived from an EMBL/GenBank/DDBJ whole genome shotgun (WGS) entry which is preliminary data.</text>
</comment>
<dbReference type="PROSITE" id="PS01346">
    <property type="entry name" value="CLAUDIN"/>
    <property type="match status" value="1"/>
</dbReference>
<dbReference type="Gene3D" id="1.20.140.150">
    <property type="match status" value="1"/>
</dbReference>
<dbReference type="GO" id="GO:0005886">
    <property type="term" value="C:plasma membrane"/>
    <property type="evidence" value="ECO:0007669"/>
    <property type="project" value="UniProtKB-SubCell"/>
</dbReference>
<evidence type="ECO:0000256" key="6">
    <source>
        <dbReference type="ARBA" id="ARBA00022692"/>
    </source>
</evidence>
<name>A0AAD8FTI7_ACIOX</name>
<reference evidence="12" key="1">
    <citation type="submission" date="2022-02" db="EMBL/GenBank/DDBJ databases">
        <title>Atlantic sturgeon de novo genome assembly.</title>
        <authorList>
            <person name="Stock M."/>
            <person name="Klopp C."/>
            <person name="Guiguen Y."/>
            <person name="Cabau C."/>
            <person name="Parinello H."/>
            <person name="Santidrian Yebra-Pimentel E."/>
            <person name="Kuhl H."/>
            <person name="Dirks R.P."/>
            <person name="Guessner J."/>
            <person name="Wuertz S."/>
            <person name="Du K."/>
            <person name="Schartl M."/>
        </authorList>
    </citation>
    <scope>NUCLEOTIDE SEQUENCE</scope>
    <source>
        <strain evidence="12">STURGEONOMICS-FGT-2020</strain>
        <tissue evidence="12">Whole blood</tissue>
    </source>
</reference>
<dbReference type="PANTHER" id="PTHR12002">
    <property type="entry name" value="CLAUDIN"/>
    <property type="match status" value="1"/>
</dbReference>
<evidence type="ECO:0000256" key="7">
    <source>
        <dbReference type="ARBA" id="ARBA00022949"/>
    </source>
</evidence>
<evidence type="ECO:0000256" key="2">
    <source>
        <dbReference type="ARBA" id="ARBA00004651"/>
    </source>
</evidence>
<dbReference type="InterPro" id="IPR017974">
    <property type="entry name" value="Claudin_CS"/>
</dbReference>
<keyword evidence="7" id="KW-0965">Cell junction</keyword>
<organism evidence="12 13">
    <name type="scientific">Acipenser oxyrinchus oxyrinchus</name>
    <dbReference type="NCBI Taxonomy" id="40147"/>
    <lineage>
        <taxon>Eukaryota</taxon>
        <taxon>Metazoa</taxon>
        <taxon>Chordata</taxon>
        <taxon>Craniata</taxon>
        <taxon>Vertebrata</taxon>
        <taxon>Euteleostomi</taxon>
        <taxon>Actinopterygii</taxon>
        <taxon>Chondrostei</taxon>
        <taxon>Acipenseriformes</taxon>
        <taxon>Acipenseridae</taxon>
        <taxon>Acipenser</taxon>
    </lineage>
</organism>
<keyword evidence="13" id="KW-1185">Reference proteome</keyword>
<dbReference type="Proteomes" id="UP001230051">
    <property type="component" value="Unassembled WGS sequence"/>
</dbReference>
<evidence type="ECO:0000313" key="13">
    <source>
        <dbReference type="Proteomes" id="UP001230051"/>
    </source>
</evidence>
<comment type="subcellular location">
    <subcellularLocation>
        <location evidence="1">Cell junction</location>
        <location evidence="1">Tight junction</location>
    </subcellularLocation>
    <subcellularLocation>
        <location evidence="2">Cell membrane</location>
        <topology evidence="2">Multi-pass membrane protein</topology>
    </subcellularLocation>
</comment>
<feature type="transmembrane region" description="Helical" evidence="11">
    <location>
        <begin position="7"/>
        <end position="28"/>
    </location>
</feature>
<dbReference type="Pfam" id="PF00822">
    <property type="entry name" value="PMP22_Claudin"/>
    <property type="match status" value="1"/>
</dbReference>
<evidence type="ECO:0000256" key="10">
    <source>
        <dbReference type="SAM" id="MobiDB-lite"/>
    </source>
</evidence>
<evidence type="ECO:0000256" key="9">
    <source>
        <dbReference type="ARBA" id="ARBA00023136"/>
    </source>
</evidence>